<dbReference type="HOGENOM" id="CLU_369227_0_0_1"/>
<gene>
    <name evidence="2" type="ORF">PIIN_09526</name>
</gene>
<evidence type="ECO:0000256" key="1">
    <source>
        <dbReference type="SAM" id="MobiDB-lite"/>
    </source>
</evidence>
<feature type="non-terminal residue" evidence="2">
    <location>
        <position position="754"/>
    </location>
</feature>
<reference evidence="2 3" key="1">
    <citation type="journal article" date="2011" name="PLoS Pathog.">
        <title>Endophytic Life Strategies Decoded by Genome and Transcriptome Analyses of the Mutualistic Root Symbiont Piriformospora indica.</title>
        <authorList>
            <person name="Zuccaro A."/>
            <person name="Lahrmann U."/>
            <person name="Guldener U."/>
            <person name="Langen G."/>
            <person name="Pfiffi S."/>
            <person name="Biedenkopf D."/>
            <person name="Wong P."/>
            <person name="Samans B."/>
            <person name="Grimm C."/>
            <person name="Basiewicz M."/>
            <person name="Murat C."/>
            <person name="Martin F."/>
            <person name="Kogel K.H."/>
        </authorList>
    </citation>
    <scope>NUCLEOTIDE SEQUENCE [LARGE SCALE GENOMIC DNA]</scope>
    <source>
        <strain evidence="2 3">DSM 11827</strain>
    </source>
</reference>
<evidence type="ECO:0000313" key="2">
    <source>
        <dbReference type="EMBL" id="CCA78012.1"/>
    </source>
</evidence>
<name>G4U353_SERID</name>
<dbReference type="STRING" id="1109443.G4U353"/>
<dbReference type="Proteomes" id="UP000007148">
    <property type="component" value="Unassembled WGS sequence"/>
</dbReference>
<feature type="region of interest" description="Disordered" evidence="1">
    <location>
        <begin position="35"/>
        <end position="73"/>
    </location>
</feature>
<dbReference type="InParanoid" id="G4U353"/>
<sequence length="754" mass="84839">MSTSLPQSFRQLIKPIEAVGFSFDDLEKAFLTTIGGEDSEDDDYCEKCEREREKTSPRRSSKSKTDKVSKLRDSVKLHKPHGNEANNALRHAKLGRALHGRFELHGDPHDLDEAITHLSTAMAILPPKHKHRPMYESNVGLMLCVRYEHTRSDKDLDRAERYCRNALTALESQSEESITSIDKAWYRANLATALLHRYERHKQSQHLEESLSLWRTAISSLPDDHPDKAPYQSNLSAVYLARYQINNNIEDLDRAISNIRAAIRGTPRDDIHWVIYKYMASSLFFKRWSRSQRADDIDRAIEYGRDALEALPNKHRYSSKYQSDLATKLLSRYDQRGELEDVNEAIDLSKDAAVTFAHASYPAERSTAPLNRLTALAQALAKRFEKTEDIGDLNDAIKHAKQAAVLADKSRSPERHTAHFTVAGFIYTRFERSNDEEDLNESIHHSTIAIDATPPANTQAEREELAEKLSVLSSHHLTRFEYQRNPADLDAAVNNAKTALDLKKAGDGNGPIQQNPHAAARYALALALFRRFEQNGDLKDLEGALKNAQLAYDAVSKPSPASRRLSVSTSRTAVAPETDSRKILYQSLLSGVLCARYKRLGKKEDLDSAIAHAEAILAATPADHPLYEMYKSIHSFALRAAAPAKEPGTSPDDIIAHAREEVERAKAERDPSWGVQMLRLCNLLYARYESNLEHKPDSAGASKIAEDLDLEHALDDWRRIATAGLRTVPSPPSVRFRAALKWADVSCREGRYKS</sequence>
<feature type="compositionally biased region" description="Basic and acidic residues" evidence="1">
    <location>
        <begin position="45"/>
        <end position="56"/>
    </location>
</feature>
<dbReference type="Gene3D" id="1.25.40.10">
    <property type="entry name" value="Tetratricopeptide repeat domain"/>
    <property type="match status" value="1"/>
</dbReference>
<keyword evidence="3" id="KW-1185">Reference proteome</keyword>
<dbReference type="AlphaFoldDB" id="G4U353"/>
<dbReference type="InterPro" id="IPR011990">
    <property type="entry name" value="TPR-like_helical_dom_sf"/>
</dbReference>
<accession>G4U353</accession>
<evidence type="ECO:0000313" key="3">
    <source>
        <dbReference type="Proteomes" id="UP000007148"/>
    </source>
</evidence>
<feature type="compositionally biased region" description="Basic and acidic residues" evidence="1">
    <location>
        <begin position="63"/>
        <end position="73"/>
    </location>
</feature>
<proteinExistence type="predicted"/>
<dbReference type="OrthoDB" id="3233952at2759"/>
<dbReference type="SUPFAM" id="SSF48452">
    <property type="entry name" value="TPR-like"/>
    <property type="match status" value="1"/>
</dbReference>
<dbReference type="eggNOG" id="KOG4626">
    <property type="taxonomic scope" value="Eukaryota"/>
</dbReference>
<organism evidence="2 3">
    <name type="scientific">Serendipita indica (strain DSM 11827)</name>
    <name type="common">Root endophyte fungus</name>
    <name type="synonym">Piriformospora indica</name>
    <dbReference type="NCBI Taxonomy" id="1109443"/>
    <lineage>
        <taxon>Eukaryota</taxon>
        <taxon>Fungi</taxon>
        <taxon>Dikarya</taxon>
        <taxon>Basidiomycota</taxon>
        <taxon>Agaricomycotina</taxon>
        <taxon>Agaricomycetes</taxon>
        <taxon>Sebacinales</taxon>
        <taxon>Serendipitaceae</taxon>
        <taxon>Serendipita</taxon>
    </lineage>
</organism>
<protein>
    <submittedName>
        <fullName evidence="2">Uncharacterized protein</fullName>
    </submittedName>
</protein>
<comment type="caution">
    <text evidence="2">The sequence shown here is derived from an EMBL/GenBank/DDBJ whole genome shotgun (WGS) entry which is preliminary data.</text>
</comment>
<dbReference type="EMBL" id="CAFZ01001879">
    <property type="protein sequence ID" value="CCA78012.1"/>
    <property type="molecule type" value="Genomic_DNA"/>
</dbReference>